<dbReference type="Gene3D" id="3.40.50.410">
    <property type="entry name" value="von Willebrand factor, type A domain"/>
    <property type="match status" value="1"/>
</dbReference>
<accession>A0AAV3U3E5</accession>
<dbReference type="PANTHER" id="PTHR45737">
    <property type="entry name" value="VON WILLEBRAND FACTOR A DOMAIN-CONTAINING PROTEIN 5A"/>
    <property type="match status" value="1"/>
</dbReference>
<feature type="domain" description="VWFA" evidence="2">
    <location>
        <begin position="268"/>
        <end position="439"/>
    </location>
</feature>
<keyword evidence="1" id="KW-1133">Transmembrane helix</keyword>
<dbReference type="PROSITE" id="PS51468">
    <property type="entry name" value="VIT"/>
    <property type="match status" value="1"/>
</dbReference>
<evidence type="ECO:0000313" key="5">
    <source>
        <dbReference type="Proteomes" id="UP001409585"/>
    </source>
</evidence>
<organism evidence="4 5">
    <name type="scientific">Halioxenophilus aromaticivorans</name>
    <dbReference type="NCBI Taxonomy" id="1306992"/>
    <lineage>
        <taxon>Bacteria</taxon>
        <taxon>Pseudomonadati</taxon>
        <taxon>Pseudomonadota</taxon>
        <taxon>Gammaproteobacteria</taxon>
        <taxon>Alteromonadales</taxon>
        <taxon>Alteromonadaceae</taxon>
        <taxon>Halioxenophilus</taxon>
    </lineage>
</organism>
<dbReference type="Pfam" id="PF08487">
    <property type="entry name" value="VIT"/>
    <property type="match status" value="1"/>
</dbReference>
<dbReference type="EMBL" id="BAABLX010000024">
    <property type="protein sequence ID" value="GAA4945238.1"/>
    <property type="molecule type" value="Genomic_DNA"/>
</dbReference>
<evidence type="ECO:0000259" key="3">
    <source>
        <dbReference type="PROSITE" id="PS51468"/>
    </source>
</evidence>
<dbReference type="InterPro" id="IPR013694">
    <property type="entry name" value="VIT"/>
</dbReference>
<comment type="caution">
    <text evidence="4">The sequence shown here is derived from an EMBL/GenBank/DDBJ whole genome shotgun (WGS) entry which is preliminary data.</text>
</comment>
<evidence type="ECO:0000313" key="4">
    <source>
        <dbReference type="EMBL" id="GAA4945238.1"/>
    </source>
</evidence>
<dbReference type="PANTHER" id="PTHR45737:SF6">
    <property type="entry name" value="VON WILLEBRAND FACTOR A DOMAIN-CONTAINING PROTEIN 5A"/>
    <property type="match status" value="1"/>
</dbReference>
<evidence type="ECO:0000256" key="1">
    <source>
        <dbReference type="SAM" id="Phobius"/>
    </source>
</evidence>
<dbReference type="NCBIfam" id="TIGR03788">
    <property type="entry name" value="marine_srt_targ"/>
    <property type="match status" value="1"/>
</dbReference>
<gene>
    <name evidence="4" type="ORF">GCM10025791_25490</name>
</gene>
<dbReference type="Pfam" id="PF13768">
    <property type="entry name" value="VWA_3"/>
    <property type="match status" value="1"/>
</dbReference>
<protein>
    <submittedName>
        <fullName evidence="4">Marine proteobacterial sortase target protein</fullName>
    </submittedName>
</protein>
<dbReference type="SUPFAM" id="SSF53300">
    <property type="entry name" value="vWA-like"/>
    <property type="match status" value="1"/>
</dbReference>
<evidence type="ECO:0000259" key="2">
    <source>
        <dbReference type="PROSITE" id="PS50234"/>
    </source>
</evidence>
<dbReference type="SMART" id="SM00609">
    <property type="entry name" value="VIT"/>
    <property type="match status" value="1"/>
</dbReference>
<name>A0AAV3U3E5_9ALTE</name>
<feature type="domain" description="VIT" evidence="3">
    <location>
        <begin position="1"/>
        <end position="126"/>
    </location>
</feature>
<dbReference type="InterPro" id="IPR002035">
    <property type="entry name" value="VWF_A"/>
</dbReference>
<feature type="transmembrane region" description="Helical" evidence="1">
    <location>
        <begin position="599"/>
        <end position="617"/>
    </location>
</feature>
<sequence>MLWRTDDSYQQAILLDTAWDIDISGPLATVVLTQTFENTGSDWREGIYVFPLSEKSTVHYLAITTADRKIVAQVKEKALAKKIYTRAKSQGKKAALLEQVSGNLFRQAVANIAPYEKVTVEIHLQIALDYQHPTFSLSLPTTFTPRFSPAELIDPNNTPDTLATHQPELKSGDTDGSYMSVDITLDAALAKNNIRSSHEINTIYDGDSYSVNTVQNSVLMDRDFILQWDLPVGSEPQSALYQEQIGTQRFGLLMVTPPAGPSTALAQDIIFIIDTSGSMGGASIQQAKQALAKAVEQLSPDDSFNILQFNDDFEALFANSVPANSSNVAQGLDFIQQLEAEGGTQMLPVLMQALATPKADENTLRQVVFITDGAIGYEQDLLNLIYHQLDDARLFTVAIGSAPNDFFMRKAAQVGRGSFTKISDVNQVADQVAGLFNKLNHAVMQKLHITWPQPVEAWPKETPDLYADEPIIVAVKFTEDTPLAGDIQLQGNYSDGSLWQGVVPRGNDQAQRTGIARQWARHKIDHLLDQVYLGVDEATVKTAVVPLAEQHQLLTPYTSFVAVEETIHRPASLALTQEKIAATAPNQDMAIPAPQTATYSTPLAALGCLLLLIAAAYRRVAVAKRWS</sequence>
<dbReference type="AlphaFoldDB" id="A0AAV3U3E5"/>
<keyword evidence="1" id="KW-0472">Membrane</keyword>
<keyword evidence="1" id="KW-0812">Transmembrane</keyword>
<dbReference type="SMART" id="SM00327">
    <property type="entry name" value="VWA"/>
    <property type="match status" value="1"/>
</dbReference>
<dbReference type="InterPro" id="IPR022440">
    <property type="entry name" value="CHP03788"/>
</dbReference>
<dbReference type="Proteomes" id="UP001409585">
    <property type="component" value="Unassembled WGS sequence"/>
</dbReference>
<reference evidence="5" key="1">
    <citation type="journal article" date="2019" name="Int. J. Syst. Evol. Microbiol.">
        <title>The Global Catalogue of Microorganisms (GCM) 10K type strain sequencing project: providing services to taxonomists for standard genome sequencing and annotation.</title>
        <authorList>
            <consortium name="The Broad Institute Genomics Platform"/>
            <consortium name="The Broad Institute Genome Sequencing Center for Infectious Disease"/>
            <person name="Wu L."/>
            <person name="Ma J."/>
        </authorList>
    </citation>
    <scope>NUCLEOTIDE SEQUENCE [LARGE SCALE GENOMIC DNA]</scope>
    <source>
        <strain evidence="5">JCM 19134</strain>
    </source>
</reference>
<keyword evidence="5" id="KW-1185">Reference proteome</keyword>
<dbReference type="InterPro" id="IPR036465">
    <property type="entry name" value="vWFA_dom_sf"/>
</dbReference>
<dbReference type="PROSITE" id="PS50234">
    <property type="entry name" value="VWFA"/>
    <property type="match status" value="1"/>
</dbReference>
<proteinExistence type="predicted"/>